<feature type="domain" description="F-box protein At3g26010-like beta-propeller" evidence="2">
    <location>
        <begin position="131"/>
        <end position="188"/>
    </location>
</feature>
<name>A0ABQ7YWV1_BRANA</name>
<reference evidence="3 4" key="1">
    <citation type="submission" date="2021-05" db="EMBL/GenBank/DDBJ databases">
        <title>Genome Assembly of Synthetic Allotetraploid Brassica napus Reveals Homoeologous Exchanges between Subgenomes.</title>
        <authorList>
            <person name="Davis J.T."/>
        </authorList>
    </citation>
    <scope>NUCLEOTIDE SEQUENCE [LARGE SCALE GENOMIC DNA]</scope>
    <source>
        <strain evidence="4">cv. Da-Ae</strain>
        <tissue evidence="3">Seedling</tissue>
    </source>
</reference>
<proteinExistence type="predicted"/>
<feature type="domain" description="F-box protein At3g26010-like beta-propeller" evidence="2">
    <location>
        <begin position="35"/>
        <end position="122"/>
    </location>
</feature>
<gene>
    <name evidence="3" type="ORF">HID58_069723</name>
</gene>
<keyword evidence="4" id="KW-1185">Reference proteome</keyword>
<dbReference type="Pfam" id="PF24750">
    <property type="entry name" value="b-prop_At3g26010-like"/>
    <property type="match status" value="2"/>
</dbReference>
<feature type="chain" id="PRO_5047168636" description="F-box protein At3g26010-like beta-propeller domain-containing protein" evidence="1">
    <location>
        <begin position="37"/>
        <end position="191"/>
    </location>
</feature>
<comment type="caution">
    <text evidence="3">The sequence shown here is derived from an EMBL/GenBank/DDBJ whole genome shotgun (WGS) entry which is preliminary data.</text>
</comment>
<sequence length="191" mass="22265">MVHGDGLSSNFALLVLFRDLTIYLLGTSWSVRPVDTSNDTSRGVLVAYDFYAKKTDNQCRIIPLPGPYNKYVKRCLTTSCGDVIYVEMLYQRLKVWKLKINNNSDGEWWQLAREEIDMAFDSTTPLRGVGQEFTLHRETETWSDGEVSWRISTYYSEKYMEETHEHETDSVITLSQYVLPQWMDPVPRPPY</sequence>
<dbReference type="InterPro" id="IPR056592">
    <property type="entry name" value="Beta-prop_At3g26010-like"/>
</dbReference>
<keyword evidence="1" id="KW-0732">Signal</keyword>
<evidence type="ECO:0000313" key="3">
    <source>
        <dbReference type="EMBL" id="KAH0872361.1"/>
    </source>
</evidence>
<evidence type="ECO:0000259" key="2">
    <source>
        <dbReference type="Pfam" id="PF24750"/>
    </source>
</evidence>
<dbReference type="Proteomes" id="UP000824890">
    <property type="component" value="Unassembled WGS sequence"/>
</dbReference>
<evidence type="ECO:0000256" key="1">
    <source>
        <dbReference type="SAM" id="SignalP"/>
    </source>
</evidence>
<protein>
    <recommendedName>
        <fullName evidence="2">F-box protein At3g26010-like beta-propeller domain-containing protein</fullName>
    </recommendedName>
</protein>
<organism evidence="3 4">
    <name type="scientific">Brassica napus</name>
    <name type="common">Rape</name>
    <dbReference type="NCBI Taxonomy" id="3708"/>
    <lineage>
        <taxon>Eukaryota</taxon>
        <taxon>Viridiplantae</taxon>
        <taxon>Streptophyta</taxon>
        <taxon>Embryophyta</taxon>
        <taxon>Tracheophyta</taxon>
        <taxon>Spermatophyta</taxon>
        <taxon>Magnoliopsida</taxon>
        <taxon>eudicotyledons</taxon>
        <taxon>Gunneridae</taxon>
        <taxon>Pentapetalae</taxon>
        <taxon>rosids</taxon>
        <taxon>malvids</taxon>
        <taxon>Brassicales</taxon>
        <taxon>Brassicaceae</taxon>
        <taxon>Brassiceae</taxon>
        <taxon>Brassica</taxon>
    </lineage>
</organism>
<evidence type="ECO:0000313" key="4">
    <source>
        <dbReference type="Proteomes" id="UP000824890"/>
    </source>
</evidence>
<accession>A0ABQ7YWV1</accession>
<feature type="signal peptide" evidence="1">
    <location>
        <begin position="1"/>
        <end position="36"/>
    </location>
</feature>
<dbReference type="EMBL" id="JAGKQM010000016">
    <property type="protein sequence ID" value="KAH0872361.1"/>
    <property type="molecule type" value="Genomic_DNA"/>
</dbReference>